<keyword evidence="2" id="KW-1185">Reference proteome</keyword>
<evidence type="ECO:0008006" key="3">
    <source>
        <dbReference type="Google" id="ProtNLM"/>
    </source>
</evidence>
<name>A0ABW9UKE8_9BACL</name>
<organism evidence="1 2">
    <name type="scientific">Paenibacillus anseongense</name>
    <dbReference type="NCBI Taxonomy" id="2682845"/>
    <lineage>
        <taxon>Bacteria</taxon>
        <taxon>Bacillati</taxon>
        <taxon>Bacillota</taxon>
        <taxon>Bacilli</taxon>
        <taxon>Bacillales</taxon>
        <taxon>Paenibacillaceae</taxon>
        <taxon>Paenibacillus</taxon>
    </lineage>
</organism>
<comment type="caution">
    <text evidence="1">The sequence shown here is derived from an EMBL/GenBank/DDBJ whole genome shotgun (WGS) entry which is preliminary data.</text>
</comment>
<evidence type="ECO:0000313" key="2">
    <source>
        <dbReference type="Proteomes" id="UP000467637"/>
    </source>
</evidence>
<dbReference type="Proteomes" id="UP000467637">
    <property type="component" value="Unassembled WGS sequence"/>
</dbReference>
<dbReference type="EMBL" id="WSEM01000034">
    <property type="protein sequence ID" value="MVQ39471.1"/>
    <property type="molecule type" value="Genomic_DNA"/>
</dbReference>
<dbReference type="RefSeq" id="WP_157325591.1">
    <property type="nucleotide sequence ID" value="NZ_WSEM01000034.1"/>
</dbReference>
<sequence length="61" mass="7269">MLEEIQKRIDYLKLKEIEYKKANNVSGRLNAKTRRQELQRLEETICEKYAVEKKADGIETL</sequence>
<evidence type="ECO:0000313" key="1">
    <source>
        <dbReference type="EMBL" id="MVQ39471.1"/>
    </source>
</evidence>
<accession>A0ABW9UKE8</accession>
<proteinExistence type="predicted"/>
<gene>
    <name evidence="1" type="ORF">GON05_33260</name>
</gene>
<protein>
    <recommendedName>
        <fullName evidence="3">50S ribosomal protein L29</fullName>
    </recommendedName>
</protein>
<reference evidence="1 2" key="1">
    <citation type="submission" date="2019-12" db="EMBL/GenBank/DDBJ databases">
        <authorList>
            <person name="Huq M.A."/>
        </authorList>
    </citation>
    <scope>NUCLEOTIDE SEQUENCE [LARGE SCALE GENOMIC DNA]</scope>
    <source>
        <strain evidence="1 2">MAH-34</strain>
    </source>
</reference>